<protein>
    <submittedName>
        <fullName evidence="2">DUF3108 domain-containing protein</fullName>
    </submittedName>
</protein>
<keyword evidence="1" id="KW-0732">Signal</keyword>
<proteinExistence type="predicted"/>
<dbReference type="EMBL" id="CP120682">
    <property type="protein sequence ID" value="WKN35555.1"/>
    <property type="molecule type" value="Genomic_DNA"/>
</dbReference>
<feature type="signal peptide" evidence="1">
    <location>
        <begin position="1"/>
        <end position="19"/>
    </location>
</feature>
<evidence type="ECO:0000313" key="2">
    <source>
        <dbReference type="EMBL" id="WKN35555.1"/>
    </source>
</evidence>
<evidence type="ECO:0000256" key="1">
    <source>
        <dbReference type="SAM" id="SignalP"/>
    </source>
</evidence>
<dbReference type="Pfam" id="PF11306">
    <property type="entry name" value="DUF3108"/>
    <property type="match status" value="1"/>
</dbReference>
<dbReference type="AlphaFoldDB" id="A0AA49GIM2"/>
<reference evidence="2" key="2">
    <citation type="journal article" date="2024" name="Antonie Van Leeuwenhoek">
        <title>Roseihalotalea indica gen. nov., sp. nov., a halophilic Bacteroidetes from mesopelagic Southwest Indian Ocean with higher carbohydrate metabolic potential.</title>
        <authorList>
            <person name="Chen B."/>
            <person name="Zhang M."/>
            <person name="Lin D."/>
            <person name="Ye J."/>
            <person name="Tang K."/>
        </authorList>
    </citation>
    <scope>NUCLEOTIDE SEQUENCE</scope>
    <source>
        <strain evidence="2">TK19036</strain>
    </source>
</reference>
<reference evidence="2" key="1">
    <citation type="journal article" date="2023" name="Comput. Struct. Biotechnol. J.">
        <title>Discovery of a novel marine Bacteroidetes with a rich repertoire of carbohydrate-active enzymes.</title>
        <authorList>
            <person name="Chen B."/>
            <person name="Liu G."/>
            <person name="Chen Q."/>
            <person name="Wang H."/>
            <person name="Liu L."/>
            <person name="Tang K."/>
        </authorList>
    </citation>
    <scope>NUCLEOTIDE SEQUENCE</scope>
    <source>
        <strain evidence="2">TK19036</strain>
    </source>
</reference>
<sequence>MKKYFITLLGIALMSMAFQYGGPNAYRYIDNESFGPGEILKYRVHYGLINAAEAVMKVQENHYDVNGRPCYKIDVFGNTTGLADVLYSVRNNYGAYVDTTSILPLRSYRYIQEGKYRKNEMVNFDHENDVATVLKLDKKTRKVKAKEVFTVPDNVLDIVGGYYFLRTLDYSNYKVGEVIQLQGFFAEEVYAIEIKIIGRELLNTKIGEINSIIVAPILPKNSFFEDGDDPVQVWISDDRNKVPLKVKAKLAIGAIEIDIKEMENLRN</sequence>
<accession>A0AA49GIM2</accession>
<feature type="chain" id="PRO_5041279136" evidence="1">
    <location>
        <begin position="20"/>
        <end position="267"/>
    </location>
</feature>
<organism evidence="2">
    <name type="scientific">Roseihalotalea indica</name>
    <dbReference type="NCBI Taxonomy" id="2867963"/>
    <lineage>
        <taxon>Bacteria</taxon>
        <taxon>Pseudomonadati</taxon>
        <taxon>Bacteroidota</taxon>
        <taxon>Cytophagia</taxon>
        <taxon>Cytophagales</taxon>
        <taxon>Catalimonadaceae</taxon>
        <taxon>Roseihalotalea</taxon>
    </lineage>
</organism>
<gene>
    <name evidence="2" type="ORF">K4G66_24590</name>
</gene>
<dbReference type="InterPro" id="IPR021457">
    <property type="entry name" value="DUF3108"/>
</dbReference>
<name>A0AA49GIM2_9BACT</name>